<gene>
    <name evidence="7" type="ORF">J8N05_40980</name>
</gene>
<dbReference type="EMBL" id="JAGPYQ010000002">
    <property type="protein sequence ID" value="MBQ0854537.1"/>
    <property type="molecule type" value="Genomic_DNA"/>
</dbReference>
<evidence type="ECO:0000256" key="5">
    <source>
        <dbReference type="SAM" id="SignalP"/>
    </source>
</evidence>
<evidence type="ECO:0000259" key="6">
    <source>
        <dbReference type="Pfam" id="PF13458"/>
    </source>
</evidence>
<evidence type="ECO:0000313" key="7">
    <source>
        <dbReference type="EMBL" id="MBQ0854537.1"/>
    </source>
</evidence>
<dbReference type="Gene3D" id="3.40.50.2300">
    <property type="match status" value="2"/>
</dbReference>
<dbReference type="InterPro" id="IPR000709">
    <property type="entry name" value="Leu_Ile_Val-bd"/>
</dbReference>
<dbReference type="InterPro" id="IPR028081">
    <property type="entry name" value="Leu-bd"/>
</dbReference>
<keyword evidence="3 5" id="KW-0732">Signal</keyword>
<proteinExistence type="inferred from homology"/>
<name>A0A940Y0X2_9ACTN</name>
<evidence type="ECO:0000256" key="3">
    <source>
        <dbReference type="ARBA" id="ARBA00022729"/>
    </source>
</evidence>
<comment type="caution">
    <text evidence="7">The sequence shown here is derived from an EMBL/GenBank/DDBJ whole genome shotgun (WGS) entry which is preliminary data.</text>
</comment>
<evidence type="ECO:0000256" key="2">
    <source>
        <dbReference type="ARBA" id="ARBA00022448"/>
    </source>
</evidence>
<dbReference type="PANTHER" id="PTHR30483:SF37">
    <property type="entry name" value="ABC TRANSPORTER SUBSTRATE-BINDING PROTEIN"/>
    <property type="match status" value="1"/>
</dbReference>
<keyword evidence="2" id="KW-0813">Transport</keyword>
<dbReference type="SUPFAM" id="SSF53822">
    <property type="entry name" value="Periplasmic binding protein-like I"/>
    <property type="match status" value="1"/>
</dbReference>
<keyword evidence="8" id="KW-1185">Reference proteome</keyword>
<dbReference type="Pfam" id="PF13458">
    <property type="entry name" value="Peripla_BP_6"/>
    <property type="match status" value="1"/>
</dbReference>
<dbReference type="RefSeq" id="WP_210892248.1">
    <property type="nucleotide sequence ID" value="NZ_JAGPYQ010000002.1"/>
</dbReference>
<reference evidence="7 8" key="1">
    <citation type="submission" date="2021-04" db="EMBL/GenBank/DDBJ databases">
        <authorList>
            <person name="Tang X."/>
            <person name="Zhou X."/>
            <person name="Chen X."/>
            <person name="Cernava T."/>
            <person name="Zhang C."/>
        </authorList>
    </citation>
    <scope>NUCLEOTIDE SEQUENCE [LARGE SCALE GENOMIC DNA]</scope>
    <source>
        <strain evidence="7 8">BH-SS-21</strain>
    </source>
</reference>
<evidence type="ECO:0000256" key="4">
    <source>
        <dbReference type="ARBA" id="ARBA00022970"/>
    </source>
</evidence>
<dbReference type="CDD" id="cd19989">
    <property type="entry name" value="PBP1_SBP-like"/>
    <property type="match status" value="1"/>
</dbReference>
<feature type="domain" description="Leucine-binding protein" evidence="6">
    <location>
        <begin position="37"/>
        <end position="378"/>
    </location>
</feature>
<dbReference type="InterPro" id="IPR028082">
    <property type="entry name" value="Peripla_BP_I"/>
</dbReference>
<comment type="similarity">
    <text evidence="1">Belongs to the leucine-binding protein family.</text>
</comment>
<dbReference type="PRINTS" id="PR00337">
    <property type="entry name" value="LEUILEVALBP"/>
</dbReference>
<feature type="chain" id="PRO_5038540083" evidence="5">
    <location>
        <begin position="20"/>
        <end position="404"/>
    </location>
</feature>
<dbReference type="Proteomes" id="UP000677413">
    <property type="component" value="Unassembled WGS sequence"/>
</dbReference>
<feature type="signal peptide" evidence="5">
    <location>
        <begin position="1"/>
        <end position="19"/>
    </location>
</feature>
<dbReference type="PROSITE" id="PS51257">
    <property type="entry name" value="PROKAR_LIPOPROTEIN"/>
    <property type="match status" value="1"/>
</dbReference>
<dbReference type="InterPro" id="IPR051010">
    <property type="entry name" value="BCAA_transport"/>
</dbReference>
<keyword evidence="4" id="KW-0029">Amino-acid transport</keyword>
<evidence type="ECO:0000256" key="1">
    <source>
        <dbReference type="ARBA" id="ARBA00010062"/>
    </source>
</evidence>
<dbReference type="GO" id="GO:0006865">
    <property type="term" value="P:amino acid transport"/>
    <property type="evidence" value="ECO:0007669"/>
    <property type="project" value="UniProtKB-KW"/>
</dbReference>
<protein>
    <submittedName>
        <fullName evidence="7">ABC transporter substrate-binding protein</fullName>
    </submittedName>
</protein>
<accession>A0A940Y0X2</accession>
<evidence type="ECO:0000313" key="8">
    <source>
        <dbReference type="Proteomes" id="UP000677413"/>
    </source>
</evidence>
<dbReference type="PANTHER" id="PTHR30483">
    <property type="entry name" value="LEUCINE-SPECIFIC-BINDING PROTEIN"/>
    <property type="match status" value="1"/>
</dbReference>
<sequence length="404" mass="42549">MNHRIMRMLVACSMTGTVAACGASTGDTASSADDSVIKVAVIPPSSGALAQFGSDTAKGWRYAVEEVNRKGGVDGHKIELVEMDTDATPATTLRAAREAVLKKGAKFIGGVMTSTEHGALNRQLAGMNALSFNSLGKDDALTGKDCVANAFRVVQSNTMDVNALAGTLKNLPGDRWAIQAVDYSTGHTAAKVFKAAATKAGKKVVLEQFAPLNTTEFGSYITKLKSSDADALFAVEYGADGVAFVNQAVQFDLPAEFKAVLGFNMVSEPLFKAMGDKIVGFYNNVGYDVKADNALNKSFVDGFEKKYKETPYYVEADAYLAAQTLFAGIEKAGSGDPAKVRAALEDLSFDSIVGKVTLRGADHQLIRPSHLGQVEKAGSGLAFKTIATAQGTDTSPQADPACKL</sequence>
<organism evidence="7 8">
    <name type="scientific">Streptomyces liliiviolaceus</name>
    <dbReference type="NCBI Taxonomy" id="2823109"/>
    <lineage>
        <taxon>Bacteria</taxon>
        <taxon>Bacillati</taxon>
        <taxon>Actinomycetota</taxon>
        <taxon>Actinomycetes</taxon>
        <taxon>Kitasatosporales</taxon>
        <taxon>Streptomycetaceae</taxon>
        <taxon>Streptomyces</taxon>
    </lineage>
</organism>
<dbReference type="AlphaFoldDB" id="A0A940Y0X2"/>